<sequence length="357" mass="41529">MFIKVERDIVDVILHQQRGKERERAIDIMVQLMTASRTNSHKVYLKCQLTDEDRKTLEAALDENSMTEFKKLQKERIDVDGLIAKLDIYAVISKSKHCSRVGKELQINPFEEDTFLLGVPTFLCTENQRDGKFYQIVCNYYLSQERILNMASRYKTWKGGGSDFGNALKNDSILSDNFIFAIADSDKCYPNDKIGKTAKSIKFLGHNRYNADYYILLNVSEIENLIPIKLVKKYNSDIACLRDSDLSYFDFKEGLKYQILYEKDSRDYWKSNFSRITIDWDEIIDFAKDKSYSDYCDKVHGKTSLVPGCGKNLLDSLLDDNEWKNIREADFTQSQLSEWKEIGKKVFSWTCCSKKKV</sequence>
<dbReference type="EMBL" id="JAHOEP010000022">
    <property type="protein sequence ID" value="MBV3408538.1"/>
    <property type="molecule type" value="Genomic_DNA"/>
</dbReference>
<reference evidence="1" key="1">
    <citation type="submission" date="2021-06" db="EMBL/GenBank/DDBJ databases">
        <title>Collection of gut derived symbiotic bacterial strains cultured from healthy donors.</title>
        <authorList>
            <person name="Lin H."/>
            <person name="Littmann E."/>
            <person name="Pamer E.G."/>
        </authorList>
    </citation>
    <scope>NUCLEOTIDE SEQUENCE</scope>
    <source>
        <strain evidence="1">MSK.21.60</strain>
    </source>
</reference>
<gene>
    <name evidence="1" type="ORF">KSW80_09035</name>
    <name evidence="2" type="ORF">NNC68_12795</name>
</gene>
<dbReference type="Proteomes" id="UP001196316">
    <property type="component" value="Unassembled WGS sequence"/>
</dbReference>
<organism evidence="2 3">
    <name type="scientific">Segatella copri</name>
    <dbReference type="NCBI Taxonomy" id="165179"/>
    <lineage>
        <taxon>Bacteria</taxon>
        <taxon>Pseudomonadati</taxon>
        <taxon>Bacteroidota</taxon>
        <taxon>Bacteroidia</taxon>
        <taxon>Bacteroidales</taxon>
        <taxon>Prevotellaceae</taxon>
        <taxon>Segatella</taxon>
    </lineage>
</organism>
<reference evidence="2" key="2">
    <citation type="submission" date="2022-07" db="EMBL/GenBank/DDBJ databases">
        <title>Prevotella copri.</title>
        <authorList>
            <person name="Yang C."/>
        </authorList>
    </citation>
    <scope>NUCLEOTIDE SEQUENCE</scope>
    <source>
        <strain evidence="2">HF1805</strain>
    </source>
</reference>
<name>A0AAP2HUA1_9BACT</name>
<dbReference type="RefSeq" id="WP_203069401.1">
    <property type="nucleotide sequence ID" value="NZ_JAHOEK010000022.1"/>
</dbReference>
<dbReference type="AlphaFoldDB" id="A0AAP2HUA1"/>
<dbReference type="EMBL" id="JANDWU010000028">
    <property type="protein sequence ID" value="MCP9550337.1"/>
    <property type="molecule type" value="Genomic_DNA"/>
</dbReference>
<proteinExistence type="predicted"/>
<evidence type="ECO:0000313" key="2">
    <source>
        <dbReference type="EMBL" id="MCP9550337.1"/>
    </source>
</evidence>
<comment type="caution">
    <text evidence="2">The sequence shown here is derived from an EMBL/GenBank/DDBJ whole genome shotgun (WGS) entry which is preliminary data.</text>
</comment>
<evidence type="ECO:0000313" key="3">
    <source>
        <dbReference type="Proteomes" id="UP001205506"/>
    </source>
</evidence>
<evidence type="ECO:0000313" key="1">
    <source>
        <dbReference type="EMBL" id="MBV3408538.1"/>
    </source>
</evidence>
<protein>
    <submittedName>
        <fullName evidence="2">Uncharacterized protein</fullName>
    </submittedName>
</protein>
<accession>A0AAP2HUA1</accession>
<dbReference type="Proteomes" id="UP001205506">
    <property type="component" value="Unassembled WGS sequence"/>
</dbReference>